<dbReference type="AlphaFoldDB" id="A0A8J6YUX0"/>
<evidence type="ECO:0000256" key="7">
    <source>
        <dbReference type="ARBA" id="ARBA00023014"/>
    </source>
</evidence>
<keyword evidence="6 9" id="KW-0408">Iron</keyword>
<dbReference type="Proteomes" id="UP000631034">
    <property type="component" value="Unassembled WGS sequence"/>
</dbReference>
<evidence type="ECO:0000256" key="6">
    <source>
        <dbReference type="ARBA" id="ARBA00023004"/>
    </source>
</evidence>
<evidence type="ECO:0000256" key="8">
    <source>
        <dbReference type="ARBA" id="ARBA00047326"/>
    </source>
</evidence>
<dbReference type="UniPathway" id="UPA00538">
    <property type="reaction ID" value="UER00593"/>
</dbReference>
<evidence type="ECO:0000256" key="1">
    <source>
        <dbReference type="ARBA" id="ARBA00022485"/>
    </source>
</evidence>
<evidence type="ECO:0000313" key="13">
    <source>
        <dbReference type="Proteomes" id="UP000631034"/>
    </source>
</evidence>
<dbReference type="PROSITE" id="PS51918">
    <property type="entry name" value="RADICAL_SAM"/>
    <property type="match status" value="1"/>
</dbReference>
<dbReference type="NCBIfam" id="NF009544">
    <property type="entry name" value="PRK12928.1"/>
    <property type="match status" value="1"/>
</dbReference>
<dbReference type="PIRSF" id="PIRSF005963">
    <property type="entry name" value="Lipoyl_synth"/>
    <property type="match status" value="1"/>
</dbReference>
<proteinExistence type="inferred from homology"/>
<keyword evidence="5 9" id="KW-0479">Metal-binding</keyword>
<feature type="binding site" evidence="9">
    <location>
        <position position="59"/>
    </location>
    <ligand>
        <name>[4Fe-4S] cluster</name>
        <dbReference type="ChEBI" id="CHEBI:49883"/>
        <label>1</label>
    </ligand>
</feature>
<dbReference type="GO" id="GO:0009249">
    <property type="term" value="P:protein lipoylation"/>
    <property type="evidence" value="ECO:0007669"/>
    <property type="project" value="UniProtKB-UniRule"/>
</dbReference>
<sequence>MSEPRSACQQESASPGAAEPAFPGRGPKPAWLKVRAPVSTVSAAALERDLRARALHTVCEAAACPNRGECWSRRHASFMILGDLCTRACRFCNVRTARPHAVDPDEPDRLADTVQNLGLSHVVITSVTRDDLPDGGAAHFAACVHAVRRESPECSIEVLTPDFRDKPGALETVLEAQPDVFNHNMETVPRLYPTVRPGATYARSLDLLRAAKALRPSGFTKSGLMAGLGETPDEICAVMDDLREADVDFLTIGQYLQPTKAHIEVERYVTPEEFDTWAELARNRGFLVVQSTPLTRSSHHADRAYRLLKAARLAQQEQG</sequence>
<dbReference type="SFLD" id="SFLDG01058">
    <property type="entry name" value="lipoyl_synthase_like"/>
    <property type="match status" value="1"/>
</dbReference>
<evidence type="ECO:0000256" key="10">
    <source>
        <dbReference type="SAM" id="MobiDB-lite"/>
    </source>
</evidence>
<gene>
    <name evidence="9 12" type="primary">lipA</name>
    <name evidence="12" type="ORF">IHV25_04305</name>
</gene>
<dbReference type="SUPFAM" id="SSF102114">
    <property type="entry name" value="Radical SAM enzymes"/>
    <property type="match status" value="1"/>
</dbReference>
<evidence type="ECO:0000256" key="4">
    <source>
        <dbReference type="ARBA" id="ARBA00022691"/>
    </source>
</evidence>
<dbReference type="InterPro" id="IPR003698">
    <property type="entry name" value="Lipoyl_synth"/>
</dbReference>
<keyword evidence="7 9" id="KW-0411">Iron-sulfur</keyword>
<dbReference type="SFLD" id="SFLDF00271">
    <property type="entry name" value="lipoyl_synthase"/>
    <property type="match status" value="1"/>
</dbReference>
<feature type="region of interest" description="Disordered" evidence="10">
    <location>
        <begin position="1"/>
        <end position="26"/>
    </location>
</feature>
<dbReference type="InterPro" id="IPR013785">
    <property type="entry name" value="Aldolase_TIM"/>
</dbReference>
<evidence type="ECO:0000259" key="11">
    <source>
        <dbReference type="PROSITE" id="PS51918"/>
    </source>
</evidence>
<evidence type="ECO:0000256" key="3">
    <source>
        <dbReference type="ARBA" id="ARBA00022679"/>
    </source>
</evidence>
<dbReference type="InterPro" id="IPR058240">
    <property type="entry name" value="rSAM_sf"/>
</dbReference>
<dbReference type="InterPro" id="IPR007197">
    <property type="entry name" value="rSAM"/>
</dbReference>
<evidence type="ECO:0000256" key="2">
    <source>
        <dbReference type="ARBA" id="ARBA00022490"/>
    </source>
</evidence>
<name>A0A8J6YUX0_9PROT</name>
<dbReference type="SFLD" id="SFLDS00029">
    <property type="entry name" value="Radical_SAM"/>
    <property type="match status" value="1"/>
</dbReference>
<dbReference type="CDD" id="cd01335">
    <property type="entry name" value="Radical_SAM"/>
    <property type="match status" value="1"/>
</dbReference>
<dbReference type="NCBIfam" id="TIGR00510">
    <property type="entry name" value="lipA"/>
    <property type="match status" value="1"/>
</dbReference>
<evidence type="ECO:0000256" key="5">
    <source>
        <dbReference type="ARBA" id="ARBA00022723"/>
    </source>
</evidence>
<dbReference type="Pfam" id="PF04055">
    <property type="entry name" value="Radical_SAM"/>
    <property type="match status" value="1"/>
</dbReference>
<dbReference type="EMBL" id="JACZHT010000002">
    <property type="protein sequence ID" value="MBE1236869.1"/>
    <property type="molecule type" value="Genomic_DNA"/>
</dbReference>
<comment type="pathway">
    <text evidence="9">Protein modification; protein lipoylation via endogenous pathway; protein N(6)-(lipoyl)lysine from octanoyl-[acyl-carrier-protein]: step 2/2.</text>
</comment>
<keyword evidence="3 9" id="KW-0808">Transferase</keyword>
<comment type="caution">
    <text evidence="12">The sequence shown here is derived from an EMBL/GenBank/DDBJ whole genome shotgun (WGS) entry which is preliminary data.</text>
</comment>
<dbReference type="InterPro" id="IPR006638">
    <property type="entry name" value="Elp3/MiaA/NifB-like_rSAM"/>
</dbReference>
<keyword evidence="13" id="KW-1185">Reference proteome</keyword>
<reference evidence="12" key="1">
    <citation type="submission" date="2020-10" db="EMBL/GenBank/DDBJ databases">
        <title>Genome sequence of the unusual species of purple photosynthetic bacteria, Phaeovibrio sulfidiphilus DSM 23193, type strain.</title>
        <authorList>
            <person name="Kyndt J.A."/>
            <person name="Meyer T.E."/>
        </authorList>
    </citation>
    <scope>NUCLEOTIDE SEQUENCE</scope>
    <source>
        <strain evidence="12">DSM 23193</strain>
    </source>
</reference>
<keyword evidence="1 9" id="KW-0004">4Fe-4S</keyword>
<comment type="cofactor">
    <cofactor evidence="9">
        <name>[4Fe-4S] cluster</name>
        <dbReference type="ChEBI" id="CHEBI:49883"/>
    </cofactor>
    <text evidence="9">Binds 2 [4Fe-4S] clusters per subunit. One cluster is coordinated with 3 cysteines and an exchangeable S-adenosyl-L-methionine.</text>
</comment>
<dbReference type="GO" id="GO:0046872">
    <property type="term" value="F:metal ion binding"/>
    <property type="evidence" value="ECO:0007669"/>
    <property type="project" value="UniProtKB-KW"/>
</dbReference>
<comment type="similarity">
    <text evidence="9">Belongs to the radical SAM superfamily. Lipoyl synthase family.</text>
</comment>
<dbReference type="GO" id="GO:0005737">
    <property type="term" value="C:cytoplasm"/>
    <property type="evidence" value="ECO:0007669"/>
    <property type="project" value="UniProtKB-SubCell"/>
</dbReference>
<accession>A0A8J6YUX0</accession>
<dbReference type="NCBIfam" id="NF004019">
    <property type="entry name" value="PRK05481.1"/>
    <property type="match status" value="1"/>
</dbReference>
<feature type="binding site" evidence="9">
    <location>
        <position position="85"/>
    </location>
    <ligand>
        <name>[4Fe-4S] cluster</name>
        <dbReference type="ChEBI" id="CHEBI:49883"/>
        <label>2</label>
        <note>4Fe-4S-S-AdoMet</note>
    </ligand>
</feature>
<feature type="binding site" evidence="9">
    <location>
        <position position="92"/>
    </location>
    <ligand>
        <name>[4Fe-4S] cluster</name>
        <dbReference type="ChEBI" id="CHEBI:49883"/>
        <label>2</label>
        <note>4Fe-4S-S-AdoMet</note>
    </ligand>
</feature>
<keyword evidence="2 9" id="KW-0963">Cytoplasm</keyword>
<protein>
    <recommendedName>
        <fullName evidence="9">Lipoyl synthase</fullName>
        <ecNumber evidence="9">2.8.1.8</ecNumber>
    </recommendedName>
    <alternativeName>
        <fullName evidence="9">Lip-syn</fullName>
        <shortName evidence="9">LS</shortName>
    </alternativeName>
    <alternativeName>
        <fullName evidence="9">Lipoate synthase</fullName>
    </alternativeName>
    <alternativeName>
        <fullName evidence="9">Lipoic acid synthase</fullName>
    </alternativeName>
    <alternativeName>
        <fullName evidence="9">Sulfur insertion protein LipA</fullName>
    </alternativeName>
</protein>
<dbReference type="Gene3D" id="3.20.20.70">
    <property type="entry name" value="Aldolase class I"/>
    <property type="match status" value="1"/>
</dbReference>
<dbReference type="PANTHER" id="PTHR10949">
    <property type="entry name" value="LIPOYL SYNTHASE"/>
    <property type="match status" value="1"/>
</dbReference>
<comment type="function">
    <text evidence="9">Catalyzes the radical-mediated insertion of two sulfur atoms into the C-6 and C-8 positions of the octanoyl moiety bound to the lipoyl domains of lipoate-dependent enzymes, thereby converting the octanoylated domains into lipoylated derivatives.</text>
</comment>
<comment type="subcellular location">
    <subcellularLocation>
        <location evidence="9">Cytoplasm</location>
    </subcellularLocation>
</comment>
<comment type="catalytic activity">
    <reaction evidence="8 9">
        <text>[[Fe-S] cluster scaffold protein carrying a second [4Fe-4S](2+) cluster] + N(6)-octanoyl-L-lysyl-[protein] + 2 oxidized [2Fe-2S]-[ferredoxin] + 2 S-adenosyl-L-methionine + 4 H(+) = [[Fe-S] cluster scaffold protein] + N(6)-[(R)-dihydrolipoyl]-L-lysyl-[protein] + 4 Fe(3+) + 2 hydrogen sulfide + 2 5'-deoxyadenosine + 2 L-methionine + 2 reduced [2Fe-2S]-[ferredoxin]</text>
        <dbReference type="Rhea" id="RHEA:16585"/>
        <dbReference type="Rhea" id="RHEA-COMP:9928"/>
        <dbReference type="Rhea" id="RHEA-COMP:10000"/>
        <dbReference type="Rhea" id="RHEA-COMP:10001"/>
        <dbReference type="Rhea" id="RHEA-COMP:10475"/>
        <dbReference type="Rhea" id="RHEA-COMP:14568"/>
        <dbReference type="Rhea" id="RHEA-COMP:14569"/>
        <dbReference type="ChEBI" id="CHEBI:15378"/>
        <dbReference type="ChEBI" id="CHEBI:17319"/>
        <dbReference type="ChEBI" id="CHEBI:29034"/>
        <dbReference type="ChEBI" id="CHEBI:29919"/>
        <dbReference type="ChEBI" id="CHEBI:33722"/>
        <dbReference type="ChEBI" id="CHEBI:33737"/>
        <dbReference type="ChEBI" id="CHEBI:33738"/>
        <dbReference type="ChEBI" id="CHEBI:57844"/>
        <dbReference type="ChEBI" id="CHEBI:59789"/>
        <dbReference type="ChEBI" id="CHEBI:78809"/>
        <dbReference type="ChEBI" id="CHEBI:83100"/>
        <dbReference type="EC" id="2.8.1.8"/>
    </reaction>
</comment>
<dbReference type="PANTHER" id="PTHR10949:SF0">
    <property type="entry name" value="LIPOYL SYNTHASE, MITOCHONDRIAL"/>
    <property type="match status" value="1"/>
</dbReference>
<dbReference type="GO" id="GO:0051539">
    <property type="term" value="F:4 iron, 4 sulfur cluster binding"/>
    <property type="evidence" value="ECO:0007669"/>
    <property type="project" value="UniProtKB-UniRule"/>
</dbReference>
<feature type="binding site" evidence="9">
    <location>
        <position position="298"/>
    </location>
    <ligand>
        <name>[4Fe-4S] cluster</name>
        <dbReference type="ChEBI" id="CHEBI:49883"/>
        <label>1</label>
    </ligand>
</feature>
<dbReference type="SMART" id="SM00729">
    <property type="entry name" value="Elp3"/>
    <property type="match status" value="1"/>
</dbReference>
<evidence type="ECO:0000256" key="9">
    <source>
        <dbReference type="HAMAP-Rule" id="MF_00206"/>
    </source>
</evidence>
<dbReference type="RefSeq" id="WP_192533868.1">
    <property type="nucleotide sequence ID" value="NZ_JACZHT010000002.1"/>
</dbReference>
<dbReference type="GO" id="GO:0016992">
    <property type="term" value="F:lipoate synthase activity"/>
    <property type="evidence" value="ECO:0007669"/>
    <property type="project" value="UniProtKB-UniRule"/>
</dbReference>
<feature type="binding site" evidence="9">
    <location>
        <position position="64"/>
    </location>
    <ligand>
        <name>[4Fe-4S] cluster</name>
        <dbReference type="ChEBI" id="CHEBI:49883"/>
        <label>1</label>
    </ligand>
</feature>
<dbReference type="HAMAP" id="MF_00206">
    <property type="entry name" value="Lipoyl_synth"/>
    <property type="match status" value="1"/>
</dbReference>
<evidence type="ECO:0000313" key="12">
    <source>
        <dbReference type="EMBL" id="MBE1236869.1"/>
    </source>
</evidence>
<feature type="binding site" evidence="9">
    <location>
        <position position="70"/>
    </location>
    <ligand>
        <name>[4Fe-4S] cluster</name>
        <dbReference type="ChEBI" id="CHEBI:49883"/>
        <label>1</label>
    </ligand>
</feature>
<dbReference type="FunFam" id="3.20.20.70:FF:000040">
    <property type="entry name" value="Lipoyl synthase"/>
    <property type="match status" value="1"/>
</dbReference>
<feature type="binding site" evidence="9">
    <location>
        <position position="89"/>
    </location>
    <ligand>
        <name>[4Fe-4S] cluster</name>
        <dbReference type="ChEBI" id="CHEBI:49883"/>
        <label>2</label>
        <note>4Fe-4S-S-AdoMet</note>
    </ligand>
</feature>
<dbReference type="EC" id="2.8.1.8" evidence="9"/>
<keyword evidence="4 9" id="KW-0949">S-adenosyl-L-methionine</keyword>
<feature type="domain" description="Radical SAM core" evidence="11">
    <location>
        <begin position="71"/>
        <end position="287"/>
    </location>
</feature>
<organism evidence="12 13">
    <name type="scientific">Phaeovibrio sulfidiphilus</name>
    <dbReference type="NCBI Taxonomy" id="1220600"/>
    <lineage>
        <taxon>Bacteria</taxon>
        <taxon>Pseudomonadati</taxon>
        <taxon>Pseudomonadota</taxon>
        <taxon>Alphaproteobacteria</taxon>
        <taxon>Rhodospirillales</taxon>
        <taxon>Rhodospirillaceae</taxon>
        <taxon>Phaeovibrio</taxon>
    </lineage>
</organism>